<evidence type="ECO:0000256" key="7">
    <source>
        <dbReference type="ARBA" id="ARBA00023136"/>
    </source>
</evidence>
<evidence type="ECO:0000256" key="9">
    <source>
        <dbReference type="ARBA" id="ARBA00023224"/>
    </source>
</evidence>
<dbReference type="GO" id="GO:0004984">
    <property type="term" value="F:olfactory receptor activity"/>
    <property type="evidence" value="ECO:0007669"/>
    <property type="project" value="InterPro"/>
</dbReference>
<sequence>MKWPDDVEKDLKKMKVKGWIEKMRSREQWRLVVEETKAHPGLQRRVVGRWAGSYRKRDFEHLLSLTDSFTWEELPTIDPNTGYVTRAGYIPIIQKLTKILPTFILGFHIIQSTFRVVLYHDMVLTSWYPFDTSESPVYEIVNLTQVIASIIPICMFFGFQSLYATLTCVACSQLEKLRAALLDIRQTHVTAERDCGAQADLLEAHGQARASEELYVKEMEDTVNIPNCGLFLILLSGMCFGAMSAITAESVRDAAWGCDWVGTPVPFQRCLAFIIATANKEFTLTAGKFVPVSNKTMINLSMTVYAKLPSVSVDRLLLPQSEDVFARSEAGIVGSDLFPVRHELKIFMKKFRLLMGTLLHVWMYTSLRYRKREVQNLLNLTNSFIWEDLPTRDPDSGNLTTTGYMPIIERLTIYVSTGAFLFHGVQSSARIVLNHDMVLTTWYPFDATVSPVYEIANLTQGIASIFHIAINAAFTSLYATLVCVACSQLEKLRAALLDIGQTHVTAERDSGTQADLLEAQGQARASEELFRHMQKQLNNCIRHHQEIKRLPNLSSRSMILGYIQTLIDMVSQSISIFMFLLQMKDRNIDADQGA</sequence>
<name>A0A2J7Q5Z8_9NEOP</name>
<keyword evidence="7" id="KW-0472">Membrane</keyword>
<keyword evidence="9" id="KW-0807">Transducer</keyword>
<dbReference type="Proteomes" id="UP000235965">
    <property type="component" value="Unassembled WGS sequence"/>
</dbReference>
<evidence type="ECO:0000256" key="6">
    <source>
        <dbReference type="ARBA" id="ARBA00022989"/>
    </source>
</evidence>
<dbReference type="PANTHER" id="PTHR21137">
    <property type="entry name" value="ODORANT RECEPTOR"/>
    <property type="match status" value="1"/>
</dbReference>
<proteinExistence type="predicted"/>
<dbReference type="InterPro" id="IPR004117">
    <property type="entry name" value="7tm6_olfct_rcpt"/>
</dbReference>
<comment type="subcellular location">
    <subcellularLocation>
        <location evidence="1">Cell membrane</location>
        <topology evidence="1">Multi-pass membrane protein</topology>
    </subcellularLocation>
</comment>
<keyword evidence="4" id="KW-0812">Transmembrane</keyword>
<keyword evidence="11" id="KW-1185">Reference proteome</keyword>
<gene>
    <name evidence="10" type="ORF">B7P43_G08636</name>
</gene>
<dbReference type="AlphaFoldDB" id="A0A2J7Q5Z8"/>
<dbReference type="OrthoDB" id="6617147at2759"/>
<dbReference type="PANTHER" id="PTHR21137:SF35">
    <property type="entry name" value="ODORANT RECEPTOR 19A-RELATED"/>
    <property type="match status" value="1"/>
</dbReference>
<dbReference type="EMBL" id="NEVH01017542">
    <property type="protein sequence ID" value="PNF24008.1"/>
    <property type="molecule type" value="Genomic_DNA"/>
</dbReference>
<evidence type="ECO:0008006" key="12">
    <source>
        <dbReference type="Google" id="ProtNLM"/>
    </source>
</evidence>
<evidence type="ECO:0000256" key="2">
    <source>
        <dbReference type="ARBA" id="ARBA00022475"/>
    </source>
</evidence>
<dbReference type="GO" id="GO:0005549">
    <property type="term" value="F:odorant binding"/>
    <property type="evidence" value="ECO:0007669"/>
    <property type="project" value="InterPro"/>
</dbReference>
<comment type="caution">
    <text evidence="10">The sequence shown here is derived from an EMBL/GenBank/DDBJ whole genome shotgun (WGS) entry which is preliminary data.</text>
</comment>
<accession>A0A2J7Q5Z8</accession>
<protein>
    <recommendedName>
        <fullName evidence="12">Odorant receptor</fullName>
    </recommendedName>
</protein>
<keyword evidence="3" id="KW-0716">Sensory transduction</keyword>
<evidence type="ECO:0000256" key="1">
    <source>
        <dbReference type="ARBA" id="ARBA00004651"/>
    </source>
</evidence>
<evidence type="ECO:0000256" key="4">
    <source>
        <dbReference type="ARBA" id="ARBA00022692"/>
    </source>
</evidence>
<reference evidence="10 11" key="1">
    <citation type="submission" date="2017-12" db="EMBL/GenBank/DDBJ databases">
        <title>Hemimetabolous genomes reveal molecular basis of termite eusociality.</title>
        <authorList>
            <person name="Harrison M.C."/>
            <person name="Jongepier E."/>
            <person name="Robertson H.M."/>
            <person name="Arning N."/>
            <person name="Bitard-Feildel T."/>
            <person name="Chao H."/>
            <person name="Childers C.P."/>
            <person name="Dinh H."/>
            <person name="Doddapaneni H."/>
            <person name="Dugan S."/>
            <person name="Gowin J."/>
            <person name="Greiner C."/>
            <person name="Han Y."/>
            <person name="Hu H."/>
            <person name="Hughes D.S.T."/>
            <person name="Huylmans A.-K."/>
            <person name="Kemena C."/>
            <person name="Kremer L.P.M."/>
            <person name="Lee S.L."/>
            <person name="Lopez-Ezquerra A."/>
            <person name="Mallet L."/>
            <person name="Monroy-Kuhn J.M."/>
            <person name="Moser A."/>
            <person name="Murali S.C."/>
            <person name="Muzny D.M."/>
            <person name="Otani S."/>
            <person name="Piulachs M.-D."/>
            <person name="Poelchau M."/>
            <person name="Qu J."/>
            <person name="Schaub F."/>
            <person name="Wada-Katsumata A."/>
            <person name="Worley K.C."/>
            <person name="Xie Q."/>
            <person name="Ylla G."/>
            <person name="Poulsen M."/>
            <person name="Gibbs R.A."/>
            <person name="Schal C."/>
            <person name="Richards S."/>
            <person name="Belles X."/>
            <person name="Korb J."/>
            <person name="Bornberg-Bauer E."/>
        </authorList>
    </citation>
    <scope>NUCLEOTIDE SEQUENCE [LARGE SCALE GENOMIC DNA]</scope>
    <source>
        <tissue evidence="10">Whole body</tissue>
    </source>
</reference>
<evidence type="ECO:0000313" key="10">
    <source>
        <dbReference type="EMBL" id="PNF24008.1"/>
    </source>
</evidence>
<dbReference type="STRING" id="105785.A0A2J7Q5Z8"/>
<dbReference type="Pfam" id="PF02949">
    <property type="entry name" value="7tm_6"/>
    <property type="match status" value="2"/>
</dbReference>
<evidence type="ECO:0000313" key="11">
    <source>
        <dbReference type="Proteomes" id="UP000235965"/>
    </source>
</evidence>
<keyword evidence="2" id="KW-1003">Cell membrane</keyword>
<keyword evidence="6" id="KW-1133">Transmembrane helix</keyword>
<dbReference type="GO" id="GO:0007165">
    <property type="term" value="P:signal transduction"/>
    <property type="evidence" value="ECO:0007669"/>
    <property type="project" value="UniProtKB-KW"/>
</dbReference>
<organism evidence="10 11">
    <name type="scientific">Cryptotermes secundus</name>
    <dbReference type="NCBI Taxonomy" id="105785"/>
    <lineage>
        <taxon>Eukaryota</taxon>
        <taxon>Metazoa</taxon>
        <taxon>Ecdysozoa</taxon>
        <taxon>Arthropoda</taxon>
        <taxon>Hexapoda</taxon>
        <taxon>Insecta</taxon>
        <taxon>Pterygota</taxon>
        <taxon>Neoptera</taxon>
        <taxon>Polyneoptera</taxon>
        <taxon>Dictyoptera</taxon>
        <taxon>Blattodea</taxon>
        <taxon>Blattoidea</taxon>
        <taxon>Termitoidae</taxon>
        <taxon>Kalotermitidae</taxon>
        <taxon>Cryptotermitinae</taxon>
        <taxon>Cryptotermes</taxon>
    </lineage>
</organism>
<evidence type="ECO:0000256" key="3">
    <source>
        <dbReference type="ARBA" id="ARBA00022606"/>
    </source>
</evidence>
<evidence type="ECO:0000256" key="5">
    <source>
        <dbReference type="ARBA" id="ARBA00022725"/>
    </source>
</evidence>
<keyword evidence="8" id="KW-0675">Receptor</keyword>
<dbReference type="GO" id="GO:0005886">
    <property type="term" value="C:plasma membrane"/>
    <property type="evidence" value="ECO:0007669"/>
    <property type="project" value="UniProtKB-SubCell"/>
</dbReference>
<evidence type="ECO:0000256" key="8">
    <source>
        <dbReference type="ARBA" id="ARBA00023170"/>
    </source>
</evidence>
<dbReference type="InParanoid" id="A0A2J7Q5Z8"/>
<keyword evidence="5" id="KW-0552">Olfaction</keyword>